<dbReference type="AlphaFoldDB" id="A0A975G3T6"/>
<dbReference type="SUPFAM" id="SSF53335">
    <property type="entry name" value="S-adenosyl-L-methionine-dependent methyltransferases"/>
    <property type="match status" value="1"/>
</dbReference>
<accession>A0A975G3T6</accession>
<dbReference type="KEGG" id="caul:KCG34_09100"/>
<evidence type="ECO:0000259" key="3">
    <source>
        <dbReference type="Pfam" id="PF05175"/>
    </source>
</evidence>
<dbReference type="GO" id="GO:0032259">
    <property type="term" value="P:methylation"/>
    <property type="evidence" value="ECO:0007669"/>
    <property type="project" value="UniProtKB-KW"/>
</dbReference>
<keyword evidence="5" id="KW-1185">Reference proteome</keyword>
<dbReference type="EMBL" id="CP073078">
    <property type="protein sequence ID" value="QUD89997.1"/>
    <property type="molecule type" value="Genomic_DNA"/>
</dbReference>
<proteinExistence type="predicted"/>
<evidence type="ECO:0000313" key="5">
    <source>
        <dbReference type="Proteomes" id="UP000676409"/>
    </source>
</evidence>
<dbReference type="PANTHER" id="PTHR47739:SF1">
    <property type="entry name" value="TRNA1(VAL) (ADENINE(37)-N6)-METHYLTRANSFERASE"/>
    <property type="match status" value="1"/>
</dbReference>
<dbReference type="InterPro" id="IPR029063">
    <property type="entry name" value="SAM-dependent_MTases_sf"/>
</dbReference>
<dbReference type="InterPro" id="IPR007848">
    <property type="entry name" value="Small_mtfrase_dom"/>
</dbReference>
<dbReference type="PANTHER" id="PTHR47739">
    <property type="entry name" value="TRNA1(VAL) (ADENINE(37)-N6)-METHYLTRANSFERASE"/>
    <property type="match status" value="1"/>
</dbReference>
<dbReference type="Proteomes" id="UP000676409">
    <property type="component" value="Chromosome"/>
</dbReference>
<gene>
    <name evidence="4" type="ORF">KCG34_09100</name>
</gene>
<feature type="domain" description="Methyltransferase small" evidence="3">
    <location>
        <begin position="36"/>
        <end position="129"/>
    </location>
</feature>
<dbReference type="CDD" id="cd02440">
    <property type="entry name" value="AdoMet_MTases"/>
    <property type="match status" value="1"/>
</dbReference>
<sequence length="252" mass="26822">MNENAKLDRIEENRVLGNRVRLLQPERGYRAGLDAALLAAACEAAPGERILDVGCGPGAALLAAAARRPETAFVGVERDPAALELCRRNIELNGLAARVQAVAGDVAAGFRSLGLKPFDAAMANPPFFDDPGALRGPAPERAGAWMADVGLEAWCAFLVKAVREGGRITLIHRADRLADILDGLSAKCGSFRIRPIHPYTDQPAKRVLVRAIKTGKAPLVLLPPLVMHDRSGAKHAPEAEAILRGEAELGWA</sequence>
<keyword evidence="1 4" id="KW-0808">Transferase</keyword>
<evidence type="ECO:0000256" key="1">
    <source>
        <dbReference type="ARBA" id="ARBA00022603"/>
    </source>
</evidence>
<reference evidence="4" key="1">
    <citation type="submission" date="2021-04" db="EMBL/GenBank/DDBJ databases">
        <title>The complete genome sequence of Caulobacter sp. S6.</title>
        <authorList>
            <person name="Tang Y."/>
            <person name="Ouyang W."/>
            <person name="Liu Q."/>
            <person name="Huang B."/>
            <person name="Guo Z."/>
            <person name="Lei P."/>
        </authorList>
    </citation>
    <scope>NUCLEOTIDE SEQUENCE</scope>
    <source>
        <strain evidence="4">S6</strain>
    </source>
</reference>
<dbReference type="RefSeq" id="WP_211940048.1">
    <property type="nucleotide sequence ID" value="NZ_CP073078.1"/>
</dbReference>
<protein>
    <submittedName>
        <fullName evidence="4">Methyltransferase</fullName>
    </submittedName>
</protein>
<dbReference type="Gene3D" id="3.40.50.150">
    <property type="entry name" value="Vaccinia Virus protein VP39"/>
    <property type="match status" value="1"/>
</dbReference>
<dbReference type="Pfam" id="PF05175">
    <property type="entry name" value="MTS"/>
    <property type="match status" value="1"/>
</dbReference>
<keyword evidence="2" id="KW-0949">S-adenosyl-L-methionine</keyword>
<dbReference type="InterPro" id="IPR050210">
    <property type="entry name" value="tRNA_Adenine-N(6)_MTase"/>
</dbReference>
<evidence type="ECO:0000313" key="4">
    <source>
        <dbReference type="EMBL" id="QUD89997.1"/>
    </source>
</evidence>
<dbReference type="GO" id="GO:0008168">
    <property type="term" value="F:methyltransferase activity"/>
    <property type="evidence" value="ECO:0007669"/>
    <property type="project" value="UniProtKB-KW"/>
</dbReference>
<organism evidence="4 5">
    <name type="scientific">Phenylobacterium montanum</name>
    <dbReference type="NCBI Taxonomy" id="2823693"/>
    <lineage>
        <taxon>Bacteria</taxon>
        <taxon>Pseudomonadati</taxon>
        <taxon>Pseudomonadota</taxon>
        <taxon>Alphaproteobacteria</taxon>
        <taxon>Caulobacterales</taxon>
        <taxon>Caulobacteraceae</taxon>
        <taxon>Phenylobacterium</taxon>
    </lineage>
</organism>
<keyword evidence="1 4" id="KW-0489">Methyltransferase</keyword>
<name>A0A975G3T6_9CAUL</name>
<evidence type="ECO:0000256" key="2">
    <source>
        <dbReference type="ARBA" id="ARBA00022691"/>
    </source>
</evidence>